<gene>
    <name evidence="3" type="ORF">CMV_026268</name>
</gene>
<keyword evidence="4" id="KW-1185">Reference proteome</keyword>
<feature type="compositionally biased region" description="Polar residues" evidence="1">
    <location>
        <begin position="24"/>
        <end position="35"/>
    </location>
</feature>
<evidence type="ECO:0000313" key="4">
    <source>
        <dbReference type="Proteomes" id="UP000737018"/>
    </source>
</evidence>
<keyword evidence="2" id="KW-1133">Transmembrane helix</keyword>
<organism evidence="3 4">
    <name type="scientific">Castanea mollissima</name>
    <name type="common">Chinese chestnut</name>
    <dbReference type="NCBI Taxonomy" id="60419"/>
    <lineage>
        <taxon>Eukaryota</taxon>
        <taxon>Viridiplantae</taxon>
        <taxon>Streptophyta</taxon>
        <taxon>Embryophyta</taxon>
        <taxon>Tracheophyta</taxon>
        <taxon>Spermatophyta</taxon>
        <taxon>Magnoliopsida</taxon>
        <taxon>eudicotyledons</taxon>
        <taxon>Gunneridae</taxon>
        <taxon>Pentapetalae</taxon>
        <taxon>rosids</taxon>
        <taxon>fabids</taxon>
        <taxon>Fagales</taxon>
        <taxon>Fagaceae</taxon>
        <taxon>Castanea</taxon>
    </lineage>
</organism>
<evidence type="ECO:0000256" key="1">
    <source>
        <dbReference type="SAM" id="MobiDB-lite"/>
    </source>
</evidence>
<dbReference type="PANTHER" id="PTHR31170">
    <property type="entry name" value="BNAC04G53230D PROTEIN"/>
    <property type="match status" value="1"/>
</dbReference>
<keyword evidence="2" id="KW-0812">Transmembrane</keyword>
<dbReference type="EMBL" id="JRKL02007569">
    <property type="protein sequence ID" value="KAF3947623.1"/>
    <property type="molecule type" value="Genomic_DNA"/>
</dbReference>
<dbReference type="InterPro" id="IPR004158">
    <property type="entry name" value="DUF247_pln"/>
</dbReference>
<accession>A0A8J4V418</accession>
<sequence>MAESASGEIQLVTSSINNEDHNSQTEGDISSGNENTNDESVMEIRNMDESRKIDLSESEQCRIYKVPDHVRKCNAEAYTPQVISIGPIHYGNEELKAMEGHKVTHFKNFLKQSRSDLMYLEKTIRELEGSIRGCYAHTIDLCSDEFVQMILVDACFILELFFAFSSRRWTSADFTIVRQRDKAVTLDILLLENQLPFFVIETLYHLAIPSTSSSMALPELSLRFFGHLENWSIWMPVPTDVKIQHFTDLLRTFYVPPPWDRPYRCHQRNDLLYTATQLHKAGVKFKLGTSDYCFDINFSKGVLKMPSLKLYEWTEIIARNIMALEQTLYMEEPIFTDYFTLMDLLIKTREDVNLLCDKKILVHRLSDNNAAESMIKNLNKGITHSNLGAFNYSDLCNDLNSFYEHPWHRWKAILRTKFFVTTAFFILVLTIIQTMCSVIQLAYLK</sequence>
<comment type="caution">
    <text evidence="3">The sequence shown here is derived from an EMBL/GenBank/DDBJ whole genome shotgun (WGS) entry which is preliminary data.</text>
</comment>
<proteinExistence type="predicted"/>
<dbReference type="Pfam" id="PF03140">
    <property type="entry name" value="DUF247"/>
    <property type="match status" value="1"/>
</dbReference>
<protein>
    <submittedName>
        <fullName evidence="3">Uncharacterized protein</fullName>
    </submittedName>
</protein>
<dbReference type="Proteomes" id="UP000737018">
    <property type="component" value="Unassembled WGS sequence"/>
</dbReference>
<dbReference type="AlphaFoldDB" id="A0A8J4V418"/>
<reference evidence="3" key="1">
    <citation type="submission" date="2020-03" db="EMBL/GenBank/DDBJ databases">
        <title>Castanea mollissima Vanexum genome sequencing.</title>
        <authorList>
            <person name="Staton M."/>
        </authorList>
    </citation>
    <scope>NUCLEOTIDE SEQUENCE</scope>
    <source>
        <tissue evidence="3">Leaf</tissue>
    </source>
</reference>
<name>A0A8J4V418_9ROSI</name>
<feature type="transmembrane region" description="Helical" evidence="2">
    <location>
        <begin position="418"/>
        <end position="443"/>
    </location>
</feature>
<feature type="region of interest" description="Disordered" evidence="1">
    <location>
        <begin position="1"/>
        <end position="37"/>
    </location>
</feature>
<dbReference type="PANTHER" id="PTHR31170:SF9">
    <property type="entry name" value="PROTEIN, PUTATIVE (DUF247)-RELATED"/>
    <property type="match status" value="1"/>
</dbReference>
<keyword evidence="2" id="KW-0472">Membrane</keyword>
<dbReference type="OrthoDB" id="1896044at2759"/>
<evidence type="ECO:0000313" key="3">
    <source>
        <dbReference type="EMBL" id="KAF3947623.1"/>
    </source>
</evidence>
<evidence type="ECO:0000256" key="2">
    <source>
        <dbReference type="SAM" id="Phobius"/>
    </source>
</evidence>